<evidence type="ECO:0000313" key="8">
    <source>
        <dbReference type="EMBL" id="CAD8586890.1"/>
    </source>
</evidence>
<dbReference type="GO" id="GO:0005634">
    <property type="term" value="C:nucleus"/>
    <property type="evidence" value="ECO:0007669"/>
    <property type="project" value="UniProtKB-SubCell"/>
</dbReference>
<sequence>MVAERRATRARAGCGFPDADPVVKLESMSPKGKPAPTRAKTQAKPAAPPKPPAAAKSPEPPPPLPCFVKDEADDLALLETVPEEDGEEEDEEEKKMRRMISNRESARRSRQRKQARLSELSQATQKLWADRCQALENVRMMTQLLVKARDENSRLEQELAALGRHALSMTDEGAVLLRDLDNHAKIASAREDAARELRRYAKKLSRSPSPTILTQTTETAGGSDATAMTTSPVIVAAGDVASGPVRVNLGAGGSCDDFAFSAGTQFPRGNRHPVPNALIT</sequence>
<evidence type="ECO:0000256" key="5">
    <source>
        <dbReference type="ARBA" id="ARBA00023242"/>
    </source>
</evidence>
<dbReference type="InterPro" id="IPR045314">
    <property type="entry name" value="bZIP_plant_GBF1"/>
</dbReference>
<feature type="compositionally biased region" description="Acidic residues" evidence="6">
    <location>
        <begin position="71"/>
        <end position="92"/>
    </location>
</feature>
<dbReference type="SMART" id="SM00338">
    <property type="entry name" value="BRLZ"/>
    <property type="match status" value="1"/>
</dbReference>
<keyword evidence="4" id="KW-0804">Transcription</keyword>
<reference evidence="8" key="1">
    <citation type="submission" date="2021-01" db="EMBL/GenBank/DDBJ databases">
        <authorList>
            <person name="Corre E."/>
            <person name="Pelletier E."/>
            <person name="Niang G."/>
            <person name="Scheremetjew M."/>
            <person name="Finn R."/>
            <person name="Kale V."/>
            <person name="Holt S."/>
            <person name="Cochrane G."/>
            <person name="Meng A."/>
            <person name="Brown T."/>
            <person name="Cohen L."/>
        </authorList>
    </citation>
    <scope>NUCLEOTIDE SEQUENCE</scope>
    <source>
        <strain evidence="8">CCMP494</strain>
    </source>
</reference>
<evidence type="ECO:0000256" key="4">
    <source>
        <dbReference type="ARBA" id="ARBA00023163"/>
    </source>
</evidence>
<keyword evidence="3" id="KW-0238">DNA-binding</keyword>
<dbReference type="GO" id="GO:0003677">
    <property type="term" value="F:DNA binding"/>
    <property type="evidence" value="ECO:0007669"/>
    <property type="project" value="UniProtKB-KW"/>
</dbReference>
<keyword evidence="5" id="KW-0539">Nucleus</keyword>
<dbReference type="Gene3D" id="1.20.5.170">
    <property type="match status" value="1"/>
</dbReference>
<dbReference type="InterPro" id="IPR046347">
    <property type="entry name" value="bZIP_sf"/>
</dbReference>
<evidence type="ECO:0000256" key="3">
    <source>
        <dbReference type="ARBA" id="ARBA00023125"/>
    </source>
</evidence>
<dbReference type="CDD" id="cd14702">
    <property type="entry name" value="bZIP_plant_GBF1"/>
    <property type="match status" value="1"/>
</dbReference>
<evidence type="ECO:0000256" key="2">
    <source>
        <dbReference type="ARBA" id="ARBA00023015"/>
    </source>
</evidence>
<evidence type="ECO:0000259" key="7">
    <source>
        <dbReference type="PROSITE" id="PS50217"/>
    </source>
</evidence>
<dbReference type="InterPro" id="IPR004827">
    <property type="entry name" value="bZIP"/>
</dbReference>
<organism evidence="8">
    <name type="scientific">Micromonas pusilla</name>
    <name type="common">Picoplanktonic green alga</name>
    <name type="synonym">Chromulina pusilla</name>
    <dbReference type="NCBI Taxonomy" id="38833"/>
    <lineage>
        <taxon>Eukaryota</taxon>
        <taxon>Viridiplantae</taxon>
        <taxon>Chlorophyta</taxon>
        <taxon>Mamiellophyceae</taxon>
        <taxon>Mamiellales</taxon>
        <taxon>Mamiellaceae</taxon>
        <taxon>Micromonas</taxon>
    </lineage>
</organism>
<dbReference type="PANTHER" id="PTHR45764">
    <property type="entry name" value="BZIP TRANSCRIPTION FACTOR 44"/>
    <property type="match status" value="1"/>
</dbReference>
<dbReference type="SUPFAM" id="SSF57959">
    <property type="entry name" value="Leucine zipper domain"/>
    <property type="match status" value="1"/>
</dbReference>
<dbReference type="EMBL" id="HBEV01007443">
    <property type="protein sequence ID" value="CAD8586890.1"/>
    <property type="molecule type" value="Transcribed_RNA"/>
</dbReference>
<evidence type="ECO:0000256" key="1">
    <source>
        <dbReference type="ARBA" id="ARBA00004123"/>
    </source>
</evidence>
<feature type="compositionally biased region" description="Low complexity" evidence="6">
    <location>
        <begin position="34"/>
        <end position="45"/>
    </location>
</feature>
<keyword evidence="2" id="KW-0805">Transcription regulation</keyword>
<evidence type="ECO:0000256" key="6">
    <source>
        <dbReference type="SAM" id="MobiDB-lite"/>
    </source>
</evidence>
<feature type="domain" description="BZIP" evidence="7">
    <location>
        <begin position="92"/>
        <end position="155"/>
    </location>
</feature>
<dbReference type="Pfam" id="PF00170">
    <property type="entry name" value="bZIP_1"/>
    <property type="match status" value="1"/>
</dbReference>
<feature type="region of interest" description="Disordered" evidence="6">
    <location>
        <begin position="1"/>
        <end position="117"/>
    </location>
</feature>
<dbReference type="AlphaFoldDB" id="A0A7S0KMT6"/>
<feature type="compositionally biased region" description="Polar residues" evidence="6">
    <location>
        <begin position="206"/>
        <end position="225"/>
    </location>
</feature>
<comment type="subcellular location">
    <subcellularLocation>
        <location evidence="1">Nucleus</location>
    </subcellularLocation>
</comment>
<dbReference type="GO" id="GO:0046982">
    <property type="term" value="F:protein heterodimerization activity"/>
    <property type="evidence" value="ECO:0007669"/>
    <property type="project" value="UniProtKB-ARBA"/>
</dbReference>
<feature type="region of interest" description="Disordered" evidence="6">
    <location>
        <begin position="201"/>
        <end position="225"/>
    </location>
</feature>
<dbReference type="GO" id="GO:0003700">
    <property type="term" value="F:DNA-binding transcription factor activity"/>
    <property type="evidence" value="ECO:0007669"/>
    <property type="project" value="InterPro"/>
</dbReference>
<gene>
    <name evidence="8" type="ORF">MSP1404_LOCUS5722</name>
</gene>
<name>A0A7S0KMT6_MICPS</name>
<dbReference type="PANTHER" id="PTHR45764:SF38">
    <property type="entry name" value="BZIP TRANSCRIPTION FACTOR 44"/>
    <property type="match status" value="1"/>
</dbReference>
<dbReference type="PROSITE" id="PS00036">
    <property type="entry name" value="BZIP_BASIC"/>
    <property type="match status" value="1"/>
</dbReference>
<accession>A0A7S0KMT6</accession>
<feature type="compositionally biased region" description="Pro residues" evidence="6">
    <location>
        <begin position="46"/>
        <end position="65"/>
    </location>
</feature>
<protein>
    <recommendedName>
        <fullName evidence="7">BZIP domain-containing protein</fullName>
    </recommendedName>
</protein>
<dbReference type="PROSITE" id="PS50217">
    <property type="entry name" value="BZIP"/>
    <property type="match status" value="1"/>
</dbReference>
<proteinExistence type="predicted"/>